<dbReference type="Proteomes" id="UP000070319">
    <property type="component" value="Unassembled WGS sequence"/>
</dbReference>
<reference evidence="1 2" key="1">
    <citation type="submission" date="2016-02" db="EMBL/GenBank/DDBJ databases">
        <authorList>
            <person name="Wen L."/>
            <person name="He K."/>
            <person name="Yang H."/>
        </authorList>
    </citation>
    <scope>NUCLEOTIDE SEQUENCE [LARGE SCALE GENOMIC DNA]</scope>
    <source>
        <strain evidence="1 2">KLE1704</strain>
    </source>
</reference>
<evidence type="ECO:0000313" key="2">
    <source>
        <dbReference type="Proteomes" id="UP000070319"/>
    </source>
</evidence>
<protein>
    <submittedName>
        <fullName evidence="1">Uncharacterized protein</fullName>
    </submittedName>
</protein>
<organism evidence="1">
    <name type="scientific">Bacteroides intestinalis</name>
    <dbReference type="NCBI Taxonomy" id="329854"/>
    <lineage>
        <taxon>Bacteria</taxon>
        <taxon>Pseudomonadati</taxon>
        <taxon>Bacteroidota</taxon>
        <taxon>Bacteroidia</taxon>
        <taxon>Bacteroidales</taxon>
        <taxon>Bacteroidaceae</taxon>
        <taxon>Bacteroides</taxon>
    </lineage>
</organism>
<name>A0A139LGK1_9BACE</name>
<evidence type="ECO:0000313" key="1">
    <source>
        <dbReference type="EMBL" id="KXT50544.1"/>
    </source>
</evidence>
<sequence>MARLLIYPKQQRYNVRYEKNWIFIEANQFFYYFYLSFHNQRGAPLRPATAHVETENTGQADAEGSLTERNTENVKLLRGLRRTALLVLPAALPGMNL</sequence>
<proteinExistence type="predicted"/>
<comment type="caution">
    <text evidence="1">The sequence shown here is derived from an EMBL/GenBank/DDBJ whole genome shotgun (WGS) entry which is preliminary data.</text>
</comment>
<gene>
    <name evidence="1" type="ORF">HMPREF2531_02299</name>
</gene>
<dbReference type="EMBL" id="LTDF01000082">
    <property type="protein sequence ID" value="KXT50544.1"/>
    <property type="molecule type" value="Genomic_DNA"/>
</dbReference>
<accession>A0A139LGK1</accession>
<dbReference type="AlphaFoldDB" id="A0A139LGK1"/>